<feature type="short sequence motif" description="Q motif" evidence="10">
    <location>
        <begin position="7"/>
        <end position="35"/>
    </location>
</feature>
<evidence type="ECO:0000256" key="10">
    <source>
        <dbReference type="PROSITE-ProRule" id="PRU00552"/>
    </source>
</evidence>
<evidence type="ECO:0000256" key="8">
    <source>
        <dbReference type="ARBA" id="ARBA00047984"/>
    </source>
</evidence>
<proteinExistence type="inferred from homology"/>
<comment type="similarity">
    <text evidence="9">Belongs to the DEAD box helicase family. DeaD/CsdA subfamily.</text>
</comment>
<keyword evidence="4 9" id="KW-0347">Helicase</keyword>
<evidence type="ECO:0000256" key="4">
    <source>
        <dbReference type="ARBA" id="ARBA00022806"/>
    </source>
</evidence>
<dbReference type="EC" id="3.6.4.13" evidence="9"/>
<keyword evidence="6 9" id="KW-0694">RNA-binding</keyword>
<dbReference type="Proteomes" id="UP000681131">
    <property type="component" value="Chromosome"/>
</dbReference>
<evidence type="ECO:0000256" key="6">
    <source>
        <dbReference type="ARBA" id="ARBA00022884"/>
    </source>
</evidence>
<dbReference type="PROSITE" id="PS00039">
    <property type="entry name" value="DEAD_ATP_HELICASE"/>
    <property type="match status" value="1"/>
</dbReference>
<dbReference type="EMBL" id="CP043424">
    <property type="protein sequence ID" value="QIW11984.1"/>
    <property type="molecule type" value="Genomic_DNA"/>
</dbReference>
<dbReference type="PROSITE" id="PS51194">
    <property type="entry name" value="HELICASE_CTER"/>
    <property type="match status" value="1"/>
</dbReference>
<keyword evidence="7 9" id="KW-0346">Stress response</keyword>
<dbReference type="GO" id="GO:0003724">
    <property type="term" value="F:RNA helicase activity"/>
    <property type="evidence" value="ECO:0007669"/>
    <property type="project" value="UniProtKB-UniRule"/>
</dbReference>
<reference evidence="16 18" key="2">
    <citation type="submission" date="2019-08" db="EMBL/GenBank/DDBJ databases">
        <title>Complete genome sequences of Francisella adeliensis (FSC1325 and FSC1326).</title>
        <authorList>
            <person name="Ohrman C."/>
            <person name="Uneklint I."/>
            <person name="Vallesi A."/>
            <person name="Karlsson L."/>
            <person name="Sjodin A."/>
        </authorList>
    </citation>
    <scope>NUCLEOTIDE SEQUENCE [LARGE SCALE GENOMIC DNA]</scope>
    <source>
        <strain evidence="16 18">FSC1325</strain>
    </source>
</reference>
<feature type="domain" description="Helicase ATP-binding" evidence="12">
    <location>
        <begin position="38"/>
        <end position="211"/>
    </location>
</feature>
<dbReference type="OrthoDB" id="9805696at2"/>
<evidence type="ECO:0000256" key="1">
    <source>
        <dbReference type="ARBA" id="ARBA00022490"/>
    </source>
</evidence>
<organism evidence="15 17">
    <name type="scientific">Francisella adeliensis</name>
    <dbReference type="NCBI Taxonomy" id="2007306"/>
    <lineage>
        <taxon>Bacteria</taxon>
        <taxon>Pseudomonadati</taxon>
        <taxon>Pseudomonadota</taxon>
        <taxon>Gammaproteobacteria</taxon>
        <taxon>Thiotrichales</taxon>
        <taxon>Francisellaceae</taxon>
        <taxon>Francisella</taxon>
    </lineage>
</organism>
<evidence type="ECO:0000313" key="18">
    <source>
        <dbReference type="Proteomes" id="UP000681131"/>
    </source>
</evidence>
<dbReference type="FunFam" id="3.40.50.300:FF:000108">
    <property type="entry name" value="ATP-dependent RNA helicase RhlE"/>
    <property type="match status" value="1"/>
</dbReference>
<dbReference type="CDD" id="cd18787">
    <property type="entry name" value="SF2_C_DEAD"/>
    <property type="match status" value="1"/>
</dbReference>
<dbReference type="PANTHER" id="PTHR47959">
    <property type="entry name" value="ATP-DEPENDENT RNA HELICASE RHLE-RELATED"/>
    <property type="match status" value="1"/>
</dbReference>
<dbReference type="InterPro" id="IPR044742">
    <property type="entry name" value="DEAD/DEAH_RhlB"/>
</dbReference>
<evidence type="ECO:0000259" key="13">
    <source>
        <dbReference type="PROSITE" id="PS51194"/>
    </source>
</evidence>
<comment type="catalytic activity">
    <reaction evidence="8 9">
        <text>ATP + H2O = ADP + phosphate + H(+)</text>
        <dbReference type="Rhea" id="RHEA:13065"/>
        <dbReference type="ChEBI" id="CHEBI:15377"/>
        <dbReference type="ChEBI" id="CHEBI:15378"/>
        <dbReference type="ChEBI" id="CHEBI:30616"/>
        <dbReference type="ChEBI" id="CHEBI:43474"/>
        <dbReference type="ChEBI" id="CHEBI:456216"/>
        <dbReference type="EC" id="3.6.4.13"/>
    </reaction>
</comment>
<keyword evidence="5 9" id="KW-0067">ATP-binding</keyword>
<dbReference type="GO" id="GO:0003723">
    <property type="term" value="F:RNA binding"/>
    <property type="evidence" value="ECO:0007669"/>
    <property type="project" value="UniProtKB-UniRule"/>
</dbReference>
<dbReference type="Gene3D" id="3.30.70.330">
    <property type="match status" value="1"/>
</dbReference>
<dbReference type="GO" id="GO:0070417">
    <property type="term" value="P:cellular response to cold"/>
    <property type="evidence" value="ECO:0007669"/>
    <property type="project" value="InterPro"/>
</dbReference>
<name>A0A2Z4XYC6_9GAMM</name>
<dbReference type="Pfam" id="PF00270">
    <property type="entry name" value="DEAD"/>
    <property type="match status" value="1"/>
</dbReference>
<keyword evidence="18" id="KW-1185">Reference proteome</keyword>
<evidence type="ECO:0000313" key="15">
    <source>
        <dbReference type="EMBL" id="AXA33750.1"/>
    </source>
</evidence>
<dbReference type="InterPro" id="IPR014001">
    <property type="entry name" value="Helicase_ATP-bd"/>
</dbReference>
<dbReference type="PROSITE" id="PS51195">
    <property type="entry name" value="Q_MOTIF"/>
    <property type="match status" value="1"/>
</dbReference>
<evidence type="ECO:0000256" key="5">
    <source>
        <dbReference type="ARBA" id="ARBA00022840"/>
    </source>
</evidence>
<accession>A0A2Z4XYC6</accession>
<dbReference type="SMART" id="SM00490">
    <property type="entry name" value="HELICc"/>
    <property type="match status" value="1"/>
</dbReference>
<dbReference type="Proteomes" id="UP000251120">
    <property type="component" value="Chromosome"/>
</dbReference>
<comment type="function">
    <text evidence="9">DEAD-box RNA helicase involved in various cellular processes at low temperature, including ribosome biogenesis, mRNA degradation and translation initiation.</text>
</comment>
<comment type="subcellular location">
    <subcellularLocation>
        <location evidence="9">Cytoplasm</location>
    </subcellularLocation>
</comment>
<dbReference type="Pfam" id="PF25399">
    <property type="entry name" value="DeaD_dimer"/>
    <property type="match status" value="1"/>
</dbReference>
<dbReference type="InterPro" id="IPR050079">
    <property type="entry name" value="DEAD_box_RNA_helicase"/>
</dbReference>
<dbReference type="AlphaFoldDB" id="A0A2Z4XYC6"/>
<dbReference type="InterPro" id="IPR001650">
    <property type="entry name" value="Helicase_C-like"/>
</dbReference>
<dbReference type="GO" id="GO:0006401">
    <property type="term" value="P:RNA catabolic process"/>
    <property type="evidence" value="ECO:0007669"/>
    <property type="project" value="UniProtKB-UniRule"/>
</dbReference>
<dbReference type="InterPro" id="IPR014014">
    <property type="entry name" value="RNA_helicase_DEAD_Q_motif"/>
</dbReference>
<dbReference type="GO" id="GO:0016787">
    <property type="term" value="F:hydrolase activity"/>
    <property type="evidence" value="ECO:0007669"/>
    <property type="project" value="UniProtKB-KW"/>
</dbReference>
<reference evidence="15 17" key="1">
    <citation type="submission" date="2017-06" db="EMBL/GenBank/DDBJ databases">
        <title>Complete genome of Francisella adeliensis.</title>
        <authorList>
            <person name="Vallesi A."/>
            <person name="Sjodin A."/>
        </authorList>
    </citation>
    <scope>NUCLEOTIDE SEQUENCE [LARGE SCALE GENOMIC DNA]</scope>
    <source>
        <strain evidence="15 17">FDC440</strain>
    </source>
</reference>
<dbReference type="HAMAP" id="MF_00964">
    <property type="entry name" value="DEAD_helicase_DeaD"/>
    <property type="match status" value="1"/>
</dbReference>
<dbReference type="Pfam" id="PF03880">
    <property type="entry name" value="DbpA"/>
    <property type="match status" value="1"/>
</dbReference>
<dbReference type="InterPro" id="IPR012677">
    <property type="entry name" value="Nucleotide-bd_a/b_plait_sf"/>
</dbReference>
<dbReference type="InterPro" id="IPR005580">
    <property type="entry name" value="DbpA/CsdA_RNA-bd_dom"/>
</dbReference>
<dbReference type="CDD" id="cd12499">
    <property type="entry name" value="RRM_EcCsdA_like"/>
    <property type="match status" value="1"/>
</dbReference>
<evidence type="ECO:0000256" key="11">
    <source>
        <dbReference type="SAM" id="MobiDB-lite"/>
    </source>
</evidence>
<protein>
    <recommendedName>
        <fullName evidence="9">ATP-dependent RNA helicase DeaD</fullName>
        <ecNumber evidence="9">3.6.4.13</ecNumber>
    </recommendedName>
    <alternativeName>
        <fullName evidence="9">Cold-shock DEAD box protein A</fullName>
    </alternativeName>
</protein>
<dbReference type="Pfam" id="PF00271">
    <property type="entry name" value="Helicase_C"/>
    <property type="match status" value="1"/>
</dbReference>
<evidence type="ECO:0000259" key="12">
    <source>
        <dbReference type="PROSITE" id="PS51192"/>
    </source>
</evidence>
<dbReference type="InterPro" id="IPR011545">
    <property type="entry name" value="DEAD/DEAH_box_helicase_dom"/>
</dbReference>
<dbReference type="InterPro" id="IPR028618">
    <property type="entry name" value="DEAD_helicase_DeaD"/>
</dbReference>
<dbReference type="PROSITE" id="PS51192">
    <property type="entry name" value="HELICASE_ATP_BIND_1"/>
    <property type="match status" value="1"/>
</dbReference>
<dbReference type="InterPro" id="IPR057325">
    <property type="entry name" value="DeaD_dimer"/>
</dbReference>
<dbReference type="InterPro" id="IPR034415">
    <property type="entry name" value="CsdA_RRM"/>
</dbReference>
<dbReference type="InterPro" id="IPR000629">
    <property type="entry name" value="RNA-helicase_DEAD-box_CS"/>
</dbReference>
<feature type="domain" description="DEAD-box RNA helicase Q" evidence="14">
    <location>
        <begin position="7"/>
        <end position="35"/>
    </location>
</feature>
<dbReference type="CDD" id="cd00268">
    <property type="entry name" value="DEADc"/>
    <property type="match status" value="1"/>
</dbReference>
<dbReference type="PANTHER" id="PTHR47959:SF13">
    <property type="entry name" value="ATP-DEPENDENT RNA HELICASE RHLE"/>
    <property type="match status" value="1"/>
</dbReference>
<feature type="domain" description="Helicase C-terminal" evidence="13">
    <location>
        <begin position="238"/>
        <end position="383"/>
    </location>
</feature>
<evidence type="ECO:0000313" key="17">
    <source>
        <dbReference type="Proteomes" id="UP000251120"/>
    </source>
</evidence>
<dbReference type="GO" id="GO:0000027">
    <property type="term" value="P:ribosomal large subunit assembly"/>
    <property type="evidence" value="ECO:0007669"/>
    <property type="project" value="UniProtKB-UniRule"/>
</dbReference>
<dbReference type="GO" id="GO:0005524">
    <property type="term" value="F:ATP binding"/>
    <property type="evidence" value="ECO:0007669"/>
    <property type="project" value="UniProtKB-UniRule"/>
</dbReference>
<sequence length="583" mass="65436">MTSETKKDFSQLGLSQDIVDTVTKLGYENPTPIQQYAIPYILSGRDVLGQAQTGTGKTAAFALPLINNMDLDSRNRDPQILVLAPTRELAIQVAEQFDAFAKNIPGLSVTSIYGGQEYGSQIRALKNGVNVVVGTTGRVMDHIRKGTLRLDNLKCLVLDEADEMLRMGFIDDVRYVLSHVADECQRLLFSATIPNDIADIIKEYLRDPCKIQVKAKTKTANTVTQKFIVVKGFRKTDALDRLLEVEDTDGVIIFVKTKASTIEVADSLKVMGYKVAAINGDMQQSQREYIIDQFKTGKSNILVATDVVARGIDLERISHVVNYDLPNDADTYVHRIGRTGRAGREGVSISLVPLKDMRFLRIVERFTSSKMQEVFMPSAKDLAESRIASFKTRVESALEKNKSLDKYKEIITAMRDEMELDSDDLLAVLTLLAQDNKSFFPREIQAREEKGRSRDRDRGRNDRNDRGGRFDRNDRGGRFDRNDRGNRFDRNDRGGERRSAPRRTPDIALTTYRLDVGRDNDVAPRNIVGAIANEGGIDSKHICNISIQNDHTYVDLPANLEAKTVSHLKNVWVSGKKLNMSEK</sequence>
<gene>
    <name evidence="9" type="primary">deaD</name>
    <name evidence="9" type="synonym">csdA</name>
    <name evidence="15" type="ORF">CDH04_04680</name>
    <name evidence="16" type="ORF">FZC43_04685</name>
</gene>
<keyword evidence="2 9" id="KW-0547">Nucleotide-binding</keyword>
<evidence type="ECO:0000256" key="2">
    <source>
        <dbReference type="ARBA" id="ARBA00022741"/>
    </source>
</evidence>
<keyword evidence="3 9" id="KW-0378">Hydrolase</keyword>
<dbReference type="SMART" id="SM00487">
    <property type="entry name" value="DEXDc"/>
    <property type="match status" value="1"/>
</dbReference>
<dbReference type="RefSeq" id="WP_112869924.1">
    <property type="nucleotide sequence ID" value="NZ_CP021781.1"/>
</dbReference>
<dbReference type="EMBL" id="CP021781">
    <property type="protein sequence ID" value="AXA33750.1"/>
    <property type="molecule type" value="Genomic_DNA"/>
</dbReference>
<dbReference type="Gene3D" id="3.40.50.300">
    <property type="entry name" value="P-loop containing nucleotide triphosphate hydrolases"/>
    <property type="match status" value="2"/>
</dbReference>
<keyword evidence="1 9" id="KW-0963">Cytoplasm</keyword>
<evidence type="ECO:0000256" key="7">
    <source>
        <dbReference type="ARBA" id="ARBA00023016"/>
    </source>
</evidence>
<evidence type="ECO:0000313" key="16">
    <source>
        <dbReference type="EMBL" id="QIW11984.1"/>
    </source>
</evidence>
<dbReference type="SUPFAM" id="SSF52540">
    <property type="entry name" value="P-loop containing nucleoside triphosphate hydrolases"/>
    <property type="match status" value="1"/>
</dbReference>
<evidence type="ECO:0000256" key="9">
    <source>
        <dbReference type="HAMAP-Rule" id="MF_00964"/>
    </source>
</evidence>
<evidence type="ECO:0000259" key="14">
    <source>
        <dbReference type="PROSITE" id="PS51195"/>
    </source>
</evidence>
<evidence type="ECO:0000256" key="3">
    <source>
        <dbReference type="ARBA" id="ARBA00022801"/>
    </source>
</evidence>
<feature type="region of interest" description="Disordered" evidence="11">
    <location>
        <begin position="444"/>
        <end position="505"/>
    </location>
</feature>
<dbReference type="KEGG" id="fad:CDH04_04680"/>
<dbReference type="GO" id="GO:0005829">
    <property type="term" value="C:cytosol"/>
    <property type="evidence" value="ECO:0007669"/>
    <property type="project" value="TreeGrafter"/>
</dbReference>
<dbReference type="InterPro" id="IPR027417">
    <property type="entry name" value="P-loop_NTPase"/>
</dbReference>